<dbReference type="EMBL" id="MCGI01000008">
    <property type="protein sequence ID" value="ODM02895.1"/>
    <property type="molecule type" value="Genomic_DNA"/>
</dbReference>
<gene>
    <name evidence="1" type="ORF">BEH84_06126</name>
    <name evidence="2" type="ORF">BEI61_03686</name>
</gene>
<dbReference type="Proteomes" id="UP000095003">
    <property type="component" value="Unassembled WGS sequence"/>
</dbReference>
<protein>
    <submittedName>
        <fullName evidence="1">Uncharacterized protein</fullName>
    </submittedName>
</protein>
<dbReference type="AlphaFoldDB" id="A0A1E3A2B8"/>
<dbReference type="Proteomes" id="UP000094067">
    <property type="component" value="Unassembled WGS sequence"/>
</dbReference>
<dbReference type="EMBL" id="MCGH01000002">
    <property type="protein sequence ID" value="ODM07795.1"/>
    <property type="molecule type" value="Genomic_DNA"/>
</dbReference>
<organism evidence="1 4">
    <name type="scientific">Eisenbergiella tayi</name>
    <dbReference type="NCBI Taxonomy" id="1432052"/>
    <lineage>
        <taxon>Bacteria</taxon>
        <taxon>Bacillati</taxon>
        <taxon>Bacillota</taxon>
        <taxon>Clostridia</taxon>
        <taxon>Lachnospirales</taxon>
        <taxon>Lachnospiraceae</taxon>
        <taxon>Eisenbergiella</taxon>
    </lineage>
</organism>
<evidence type="ECO:0000313" key="1">
    <source>
        <dbReference type="EMBL" id="ODM02895.1"/>
    </source>
</evidence>
<sequence length="31" mass="3442">MSNGNRMITAASDNENRLGIASWYYSASLTF</sequence>
<comment type="caution">
    <text evidence="1">The sequence shown here is derived from an EMBL/GenBank/DDBJ whole genome shotgun (WGS) entry which is preliminary data.</text>
</comment>
<proteinExistence type="predicted"/>
<evidence type="ECO:0000313" key="4">
    <source>
        <dbReference type="Proteomes" id="UP000095003"/>
    </source>
</evidence>
<evidence type="ECO:0000313" key="2">
    <source>
        <dbReference type="EMBL" id="ODM07795.1"/>
    </source>
</evidence>
<evidence type="ECO:0000313" key="3">
    <source>
        <dbReference type="Proteomes" id="UP000094067"/>
    </source>
</evidence>
<reference evidence="3 4" key="1">
    <citation type="submission" date="2016-07" db="EMBL/GenBank/DDBJ databases">
        <title>Characterization of isolates of Eisenbergiella tayi derived from blood cultures, using whole genome sequencing.</title>
        <authorList>
            <person name="Burdz T."/>
            <person name="Wiebe D."/>
            <person name="Huynh C."/>
            <person name="Bernard K."/>
        </authorList>
    </citation>
    <scope>NUCLEOTIDE SEQUENCE [LARGE SCALE GENOMIC DNA]</scope>
    <source>
        <strain evidence="2 3">NML 110608</strain>
        <strain evidence="1 4">NML 120489</strain>
    </source>
</reference>
<accession>A0A1E3A2B8</accession>
<name>A0A1E3A2B8_9FIRM</name>